<organism evidence="1 2">
    <name type="scientific">Paratractidigestivibacter faecalis</name>
    <dbReference type="NCBI Taxonomy" id="2292441"/>
    <lineage>
        <taxon>Bacteria</taxon>
        <taxon>Bacillati</taxon>
        <taxon>Actinomycetota</taxon>
        <taxon>Coriobacteriia</taxon>
        <taxon>Coriobacteriales</taxon>
        <taxon>Atopobiaceae</taxon>
        <taxon>Paratractidigestivibacter</taxon>
    </lineage>
</organism>
<evidence type="ECO:0000313" key="2">
    <source>
        <dbReference type="Proteomes" id="UP001478817"/>
    </source>
</evidence>
<accession>A0ABV1IDR6</accession>
<dbReference type="EMBL" id="JBBNGS010000002">
    <property type="protein sequence ID" value="MEQ2637042.1"/>
    <property type="molecule type" value="Genomic_DNA"/>
</dbReference>
<comment type="caution">
    <text evidence="1">The sequence shown here is derived from an EMBL/GenBank/DDBJ whole genome shotgun (WGS) entry which is preliminary data.</text>
</comment>
<evidence type="ECO:0000313" key="1">
    <source>
        <dbReference type="EMBL" id="MEQ2637042.1"/>
    </source>
</evidence>
<dbReference type="Proteomes" id="UP001478817">
    <property type="component" value="Unassembled WGS sequence"/>
</dbReference>
<keyword evidence="2" id="KW-1185">Reference proteome</keyword>
<gene>
    <name evidence="1" type="ORF">AAAT05_01565</name>
</gene>
<dbReference type="RefSeq" id="WP_349181409.1">
    <property type="nucleotide sequence ID" value="NZ_JBBNGS010000002.1"/>
</dbReference>
<sequence length="76" mass="8170">MNVFAKVNETIFEQIARLEGVDRGDPDAMELEISRAKSIRELAGAAIDNNRLVLEVAKAGTACGEAVRIPKGMLDA</sequence>
<proteinExistence type="predicted"/>
<reference evidence="1 2" key="1">
    <citation type="submission" date="2024-04" db="EMBL/GenBank/DDBJ databases">
        <title>Human intestinal bacterial collection.</title>
        <authorList>
            <person name="Pauvert C."/>
            <person name="Hitch T.C.A."/>
            <person name="Clavel T."/>
        </authorList>
    </citation>
    <scope>NUCLEOTIDE SEQUENCE [LARGE SCALE GENOMIC DNA]</scope>
    <source>
        <strain evidence="1 2">CLA-AA-H197</strain>
    </source>
</reference>
<name>A0ABV1IDR6_9ACTN</name>
<protein>
    <submittedName>
        <fullName evidence="1">Uncharacterized protein</fullName>
    </submittedName>
</protein>